<sequence>MSNPETRSEPLKILWMATQQDDVRREFRELGGIEPILEILCAENVPREEKVLALRILCNLSFDDENNVVIRALNGVGPILSCLQPATDIDTTRAALRTLCNLSINESNKDEIRSLGGIPAILACLDSSDTKTRRDALRTLCNLSINPENKAEIVQIGGLQPVISCLTHGDVEVRKYALASLINLSSDESSGDVIRELNGLGPILERCSEQDIEARRFALRSLCNLSISPPNKVAIGELGGIPVICAICSQSDDGELRCYGLATLMHLALNEQNNTAICRAGVLPAVLDHLGAEDPDTQRCALGALSVLCSNEEARQVVLQSQRVPDIVAQLATDDLTGQRHAVRTVLHLMDSEALVAELHRHNAFQLVAPYCTSPDSESKHLAAEIFLRLSQTEAWRSMVTGDNLSLPPMYKSLFVDEEAQRGQAQAALREAILQEQQAEAEAEAEQPPEAEPEQGPTSDHEGAPQQPADVAFNPAETPRSAPPHPSAAGSGLSPQLRSDEEGTPLRPRPAPVSSSGSPGAGPDEDRMYRETINQLQRQVQDLKAQRAALAQQLQEARQQDRQSPRPRNAELEGLLKAAQDELARTKGDLEALQAAQHAYPDSKAELAELREEVARLRSELQVAGPAGEPMDVQSLVAQLENARAMSDSLQAEVRELEQARKGQTALLKRQGADLEQLRAAHEQLKGSHGALGEEAEAARSKVGQLEAELASQQRSAALALAAAEDRYATAQRQVEVQAASIATLEATRVPGEAHQRALDERQAQVDELRAQLEGLAAEADQLRGDLAHARQDLAAASQREHEGVGKVAVLEQERHTLQAAAQDDQLLGQRLKEADLVHQSDMAEQLRLQQRVEQLGRDLTQATALAAQERAAFEKSAQTAGTLREELTATQERERQATDKIGALERELEALHKTLAATSPASQVAELQAQLERQRAEHEQICTAAEERRAAEAQAHKSAADAAEAVAVANQAALAERAAQLADLQAQLHSAQEREDEATRKIAALLREVAALQQQPTEAALADLRTQLAAAQAQAERLQDQLVEAQRAGMQLRNDQQTAEELAQARLQAAAQTASHWEAQARQAEGDLAAAEGREAEAALKIGQLEAEVASLNATLSASAPGAELVALRAQLEEAQRAHQAALGDAEARAAHEQAEGDAQLAAAAARQVGLEHQLQDLHGAQAQTQAELAATQERERQATEKIGALERELEALHKTLAATSPASQVAELQAQLERQRAEHEQICAAAEERRAAEAQTADAASREHQRRAGELEDRIRQLDEDRRGLLADLAATRDREAERPPLERMVAGLGVDLEMRSLTRLLCWPAQGVAKIGQLEAELTAALTEVQGQVASQEKAIAQVAAEKKGAIDEGQRAIAGYQADLDKARRTVGALEGQLQDVRAQLAAAQEQLAQTTEREREGVGKVETLLREVSSLQETLAATPGEPQLALVREQLRQSEARAQTLGAQADGARTALEERDRRLAEQRLAADRQAEALRAEVDQCHQALAAMKDELAATAERERQGVAKCGQLEGELAVLNQTLAGTPTEQALTMLRSQLAESGDKLAAAERRLVQVSSEATETRVLQERLAAGQKAQAEERIAQLEQDAHDLQAQLEAALGREKDATHRIGLLEEELATQGRSDAQTSQTAAEGQRRLAEATAQLAAARRQADEAQAQRQAAEESLRAAQAERDQARKEAQEQAAAEAAAQGRCDKLREEVAAVTAREEDATRKIAELQDELATVLGQRSAAGESAATLTAQLAEREARLREEVRQLTETRAALTQDLEAARAQLAQGQLELSQEAEAHRGTKQTLAEVQERYQRMVATLGDTNATLQETDARERDAAVVMAALRQELSIRDQHVDRLTAEGAAKSRRQLEVEAQVAQLTGDLEEARQAAQQAQAEATQLAGQVGSLRDDLRQYEALRQGEAAARAKIDSLEREIGRLAAADQAREVELAEGRAAKAEVGLLKGQLAQADERANERLLAQVAQLTATLHERQDQLVAAQGQLQELQVSSKAKIGALEEEVARQTKYSEQEVAQARAGAAQASEATQAATDEARRTLEAQQAATAELRAALEAQTKRTGELEEALKQAQADQATAAQRIDQLNQELRTTIGFSQGELRESEAKVQAAQAARQEAAQRCEALDKELAQCHEQLAKEAHAADLMVELGAVKQELEAARAKIRALQEELRTQIQYGQQETDGYQKQVAELTEALRQAGEEGKQALAAQIALEEKIVEVTSGREKSLLSLQEMSARHDQLAEALTAAQAQVAELQSQGQQKGDMVRAGEAKMDELRTEIERLNTRIAEAAEAEQRNLLQLKQRHQAQVAPAPAPPRTAPPRPAPPRPAPPRPVPPRPATSRPATSRPATSRPATFRPATSRPATSRHVEELVGRLEPINAARGRERDLLQAEFAEKDRQLAALRDQLAALRADQTQIAAAEQKLAALEHELQSQQAHWEDERARLGQEKDAAEAQAGLLQAEVDAYRVNNESASAQHSGDLAELREALQVARHSLAASEERVAVLEQEHVKTSEYLHNENAQLHQEAERLRAELAELGPCREQMKHYEEEIAQLARTQQQQVGEMDERLHEAMRTSQDKIATLEQELHNQLEFAKAEGAQHQRQVHDLEEQVDGLLGRLHQTVDAATVDRLKEENARLQAAADAAEQKLRSVSVDGTASGQRILLLQEELDKQAAKFEADTAKLTAQIGRLQNEVLEAQTAAQAHAEEARLAALPDPALLERIEASERQIVELQKAHLAEVKQIQAANERAAHKNLERLRQAQDSEKAATSQVATLQQELERVTQGAANPDPELGALREATRDLQARLEATAGSLKAAQEQLAEERDGHARELDRLKHELDLQVSFNHQSALEKIAQLENELRAQNEYAAAEVARVKGLVSQEYDRRLQQEADQHAQAAGALQAEVERLRGELAQQSDSLAQKIQVVAQLEEAKRHQQVHSASGPARSQSPLVRQLGTLKADRTAGTEIVSALEVLAEWAAQAPENRQTVRRCDGVRHLVDLLHFGEVPVVKAATQLLAALAQDDQTEADVRAFQGYPALAELLSSPEQAIRANSLQALLHLARPESVPDMLHAGALPPLVLLLHQHLQTLAQLDSRAQQQQQLLAAAAAPGRRPAEVQSLQAQYQQQIQQLQQKAAKHTGLVRAAVGLLKALAGPAEAKVQMRKLGGLKALVDCLAVADVETVRAAMRAISLLSSHPDNRAELRVLNGLGPILGTLRASEDLETQRAAMGALINLSVNAKNKAELRALGGLQLVGALFQETPDPELRRYGVRTLCNLALNEENKLEFAQLGIVPVLVRALGHEDSAIFVYALRTLSYLATQPACLQALGECGMAGRLVGLLGKSIPLESLRDCATTLALLAARPEQAVELHQARALAPVVRVLETCLEQVTALSAPGAAAPETAPQQPPGSPQSASAAAAAAGPASASGAGAGAGAAKQQQRVGMMLTVLQSLFAALRALLASPLTLRAATPAAPEHNPDVAVITDMLQRESRAEPGASPKAPANYLEALVRLLLDTTHALAGRFVALQSGPAPRQPAEGPESPAGALRPAMPNTPPPDALRGEGLPSSMGLLRIRTPTPDTLVVAMLPRSPQRDIVLSALECFLILVDEGRQSGPLRDQIAAMAAAQAAQQESHHEVLLAEFDRLRQALAREKEAASTRELAQIEERERALPPPGFSSGLLADLACCLFAGKPTQAAPEGDLPLALCALNCLHFLAARGPSMAQRALAQPALLPAVLPYLSPADLGADIIAAPPAPAARPASAAGNPESPASAAAAAAPGGGAGPSSLQALVGTAAEPTALGALVRCGAIRVVQLLSMLPEAERTLLMPSVLQPVLGLLSDCAAYGAAHPAPAELLPPPPPDQPLMAGLPGTLTPPGTLIWDLLTAVGSPARALQPVEMQHVLWETARRASVTLANACSGPLAQDAFHDPQIHGVGALIKSVRSETDPIARREVLHVLRALATASAPIREDIRQWGGVGPLVECLRTARADPASIKYVMRCLTVLSATAENRQVIVQGQALPTIVELIAAPALEHDLRTGALGVLINLALSGSNKALIREQGGLPPLVGLLQDSVGRLEAAETPGAQQQQQQQDDQRASAQAREVLRYVVHAIANLSYAELNEREFVKLGLLPALFGLLRHELSLLPRPAPLAPTPSGRRGQPAAPVQQPSLRLPLGELETLCLHALSNLSQSPESRAAYQDPSWVDVVMGLGPRVTDPEGVAGPHGAQILMGAKKARKNYAKLLAGLAADEQARVKLLQRDAVAVLRAMLAACQAPDEAEALAMTLQAISRFTPLAPARQLYKNSGLLEDLILFTQRKDATAALRQEGATIITAMMQYKESKRDVLLVARARGIPEPKMAWEMAP</sequence>
<feature type="compositionally biased region" description="Pro residues" evidence="3">
    <location>
        <begin position="2337"/>
        <end position="2363"/>
    </location>
</feature>
<evidence type="ECO:0000313" key="4">
    <source>
        <dbReference type="EMBL" id="KAJ4461350.1"/>
    </source>
</evidence>
<evidence type="ECO:0000313" key="5">
    <source>
        <dbReference type="Proteomes" id="UP001141327"/>
    </source>
</evidence>
<gene>
    <name evidence="4" type="ORF">PAPYR_2405</name>
</gene>
<dbReference type="PROSITE" id="PS50176">
    <property type="entry name" value="ARM_REPEAT"/>
    <property type="match status" value="6"/>
</dbReference>
<feature type="coiled-coil region" evidence="2">
    <location>
        <begin position="1553"/>
        <end position="1623"/>
    </location>
</feature>
<feature type="compositionally biased region" description="Low complexity" evidence="3">
    <location>
        <begin position="2364"/>
        <end position="2380"/>
    </location>
</feature>
<comment type="caution">
    <text evidence="4">The sequence shown here is derived from an EMBL/GenBank/DDBJ whole genome shotgun (WGS) entry which is preliminary data.</text>
</comment>
<organism evidence="4 5">
    <name type="scientific">Paratrimastix pyriformis</name>
    <dbReference type="NCBI Taxonomy" id="342808"/>
    <lineage>
        <taxon>Eukaryota</taxon>
        <taxon>Metamonada</taxon>
        <taxon>Preaxostyla</taxon>
        <taxon>Paratrimastigidae</taxon>
        <taxon>Paratrimastix</taxon>
    </lineage>
</organism>
<dbReference type="InterPro" id="IPR011989">
    <property type="entry name" value="ARM-like"/>
</dbReference>
<dbReference type="PANTHER" id="PTHR45615">
    <property type="entry name" value="MYOSIN HEAVY CHAIN, NON-MUSCLE"/>
    <property type="match status" value="1"/>
</dbReference>
<feature type="compositionally biased region" description="Low complexity" evidence="3">
    <location>
        <begin position="2048"/>
        <end position="2060"/>
    </location>
</feature>
<feature type="compositionally biased region" description="Low complexity" evidence="3">
    <location>
        <begin position="3439"/>
        <end position="3449"/>
    </location>
</feature>
<feature type="compositionally biased region" description="Basic and acidic residues" evidence="3">
    <location>
        <begin position="558"/>
        <end position="571"/>
    </location>
</feature>
<dbReference type="InterPro" id="IPR000225">
    <property type="entry name" value="Armadillo"/>
</dbReference>
<dbReference type="InterPro" id="IPR016024">
    <property type="entry name" value="ARM-type_fold"/>
</dbReference>
<protein>
    <submittedName>
        <fullName evidence="4">Vacuolar protein 8</fullName>
    </submittedName>
</protein>
<dbReference type="Pfam" id="PF00514">
    <property type="entry name" value="Arm"/>
    <property type="match status" value="2"/>
</dbReference>
<feature type="repeat" description="ARM" evidence="1">
    <location>
        <begin position="31"/>
        <end position="75"/>
    </location>
</feature>
<feature type="compositionally biased region" description="Basic and acidic residues" evidence="3">
    <location>
        <begin position="1262"/>
        <end position="1273"/>
    </location>
</feature>
<feature type="repeat" description="ARM" evidence="1">
    <location>
        <begin position="4047"/>
        <end position="4091"/>
    </location>
</feature>
<dbReference type="Proteomes" id="UP001141327">
    <property type="component" value="Unassembled WGS sequence"/>
</dbReference>
<feature type="region of interest" description="Disordered" evidence="3">
    <location>
        <begin position="3424"/>
        <end position="3449"/>
    </location>
</feature>
<feature type="compositionally biased region" description="Basic and acidic residues" evidence="3">
    <location>
        <begin position="1682"/>
        <end position="1702"/>
    </location>
</feature>
<feature type="coiled-coil region" evidence="2">
    <location>
        <begin position="752"/>
        <end position="800"/>
    </location>
</feature>
<feature type="compositionally biased region" description="Polar residues" evidence="3">
    <location>
        <begin position="1641"/>
        <end position="1653"/>
    </location>
</feature>
<feature type="repeat" description="ARM" evidence="1">
    <location>
        <begin position="74"/>
        <end position="117"/>
    </location>
</feature>
<dbReference type="EMBL" id="JAPMOS010000008">
    <property type="protein sequence ID" value="KAJ4461350.1"/>
    <property type="molecule type" value="Genomic_DNA"/>
</dbReference>
<name>A0ABQ8UQA5_9EUKA</name>
<feature type="compositionally biased region" description="Low complexity" evidence="3">
    <location>
        <begin position="3785"/>
        <end position="3806"/>
    </location>
</feature>
<evidence type="ECO:0000256" key="3">
    <source>
        <dbReference type="SAM" id="MobiDB-lite"/>
    </source>
</evidence>
<feature type="repeat" description="ARM" evidence="1">
    <location>
        <begin position="157"/>
        <end position="199"/>
    </location>
</feature>
<feature type="compositionally biased region" description="Low complexity" evidence="3">
    <location>
        <begin position="542"/>
        <end position="557"/>
    </location>
</feature>
<feature type="region of interest" description="Disordered" evidence="3">
    <location>
        <begin position="2328"/>
        <end position="2394"/>
    </location>
</feature>
<feature type="coiled-coil region" evidence="2">
    <location>
        <begin position="1370"/>
        <end position="1418"/>
    </location>
</feature>
<feature type="coiled-coil region" evidence="2">
    <location>
        <begin position="2845"/>
        <end position="2894"/>
    </location>
</feature>
<dbReference type="PANTHER" id="PTHR45615:SF80">
    <property type="entry name" value="GRIP DOMAIN-CONTAINING PROTEIN"/>
    <property type="match status" value="1"/>
</dbReference>
<keyword evidence="5" id="KW-1185">Reference proteome</keyword>
<feature type="compositionally biased region" description="Acidic residues" evidence="3">
    <location>
        <begin position="439"/>
        <end position="453"/>
    </location>
</feature>
<feature type="region of interest" description="Disordered" evidence="3">
    <location>
        <begin position="2048"/>
        <end position="2071"/>
    </location>
</feature>
<feature type="coiled-coil region" evidence="2">
    <location>
        <begin position="2412"/>
        <end position="2559"/>
    </location>
</feature>
<dbReference type="SUPFAM" id="SSF48371">
    <property type="entry name" value="ARM repeat"/>
    <property type="match status" value="3"/>
</dbReference>
<dbReference type="Gene3D" id="1.25.10.10">
    <property type="entry name" value="Leucine-rich Repeat Variant"/>
    <property type="match status" value="8"/>
</dbReference>
<proteinExistence type="predicted"/>
<evidence type="ECO:0000256" key="2">
    <source>
        <dbReference type="SAM" id="Coils"/>
    </source>
</evidence>
<dbReference type="SMART" id="SM00185">
    <property type="entry name" value="ARM"/>
    <property type="match status" value="17"/>
</dbReference>
<feature type="region of interest" description="Disordered" evidence="3">
    <location>
        <begin position="436"/>
        <end position="577"/>
    </location>
</feature>
<reference evidence="4" key="1">
    <citation type="journal article" date="2022" name="bioRxiv">
        <title>Genomics of Preaxostyla Flagellates Illuminates Evolutionary Transitions and the Path Towards Mitochondrial Loss.</title>
        <authorList>
            <person name="Novak L.V.F."/>
            <person name="Treitli S.C."/>
            <person name="Pyrih J."/>
            <person name="Halakuc P."/>
            <person name="Pipaliya S.V."/>
            <person name="Vacek V."/>
            <person name="Brzon O."/>
            <person name="Soukal P."/>
            <person name="Eme L."/>
            <person name="Dacks J.B."/>
            <person name="Karnkowska A."/>
            <person name="Elias M."/>
            <person name="Hampl V."/>
        </authorList>
    </citation>
    <scope>NUCLEOTIDE SEQUENCE</scope>
    <source>
        <strain evidence="4">RCP-MX</strain>
    </source>
</reference>
<feature type="coiled-coil region" evidence="2">
    <location>
        <begin position="1978"/>
        <end position="2005"/>
    </location>
</feature>
<feature type="coiled-coil region" evidence="2">
    <location>
        <begin position="888"/>
        <end position="949"/>
    </location>
</feature>
<feature type="repeat" description="ARM" evidence="1">
    <location>
        <begin position="3234"/>
        <end position="3277"/>
    </location>
</feature>
<feature type="compositionally biased region" description="Low complexity" evidence="3">
    <location>
        <begin position="1661"/>
        <end position="1681"/>
    </location>
</feature>
<feature type="region of interest" description="Disordered" evidence="3">
    <location>
        <begin position="1252"/>
        <end position="1273"/>
    </location>
</feature>
<feature type="region of interest" description="Disordered" evidence="3">
    <location>
        <begin position="3557"/>
        <end position="3589"/>
    </location>
</feature>
<feature type="compositionally biased region" description="Low complexity" evidence="3">
    <location>
        <begin position="1703"/>
        <end position="1712"/>
    </location>
</feature>
<accession>A0ABQ8UQA5</accession>
<feature type="region of interest" description="Disordered" evidence="3">
    <location>
        <begin position="3785"/>
        <end position="3807"/>
    </location>
</feature>
<dbReference type="Gene3D" id="1.10.287.1490">
    <property type="match status" value="2"/>
</dbReference>
<feature type="coiled-coil region" evidence="2">
    <location>
        <begin position="1880"/>
        <end position="1952"/>
    </location>
</feature>
<feature type="coiled-coil region" evidence="2">
    <location>
        <begin position="2592"/>
        <end position="2734"/>
    </location>
</feature>
<keyword evidence="2" id="KW-0175">Coiled coil</keyword>
<feature type="region of interest" description="Disordered" evidence="3">
    <location>
        <begin position="1637"/>
        <end position="1712"/>
    </location>
</feature>
<evidence type="ECO:0000256" key="1">
    <source>
        <dbReference type="PROSITE-ProRule" id="PRU00259"/>
    </source>
</evidence>
<feature type="coiled-coil region" evidence="2">
    <location>
        <begin position="975"/>
        <end position="1150"/>
    </location>
</feature>
<feature type="compositionally biased region" description="Low complexity" evidence="3">
    <location>
        <begin position="512"/>
        <end position="522"/>
    </location>
</feature>
<feature type="coiled-coil region" evidence="2">
    <location>
        <begin position="2918"/>
        <end position="2945"/>
    </location>
</feature>
<feature type="repeat" description="ARM" evidence="1">
    <location>
        <begin position="116"/>
        <end position="158"/>
    </location>
</feature>